<name>A0A5C4SC11_9FLAO</name>
<organism evidence="1 2">
    <name type="scientific">Allotamlana fucoidanivorans</name>
    <dbReference type="NCBI Taxonomy" id="2583814"/>
    <lineage>
        <taxon>Bacteria</taxon>
        <taxon>Pseudomonadati</taxon>
        <taxon>Bacteroidota</taxon>
        <taxon>Flavobacteriia</taxon>
        <taxon>Flavobacteriales</taxon>
        <taxon>Flavobacteriaceae</taxon>
        <taxon>Allotamlana</taxon>
    </lineage>
</organism>
<dbReference type="RefSeq" id="WP_139698902.1">
    <property type="nucleotide sequence ID" value="NZ_CP074074.1"/>
</dbReference>
<gene>
    <name evidence="1" type="ORF">FGF67_16725</name>
</gene>
<evidence type="ECO:0000313" key="1">
    <source>
        <dbReference type="EMBL" id="TNJ40853.1"/>
    </source>
</evidence>
<keyword evidence="2" id="KW-1185">Reference proteome</keyword>
<dbReference type="OrthoDB" id="1492644at2"/>
<accession>A0A5C4SC11</accession>
<dbReference type="Proteomes" id="UP000308713">
    <property type="component" value="Unassembled WGS sequence"/>
</dbReference>
<protein>
    <submittedName>
        <fullName evidence="1">Uncharacterized protein</fullName>
    </submittedName>
</protein>
<comment type="caution">
    <text evidence="1">The sequence shown here is derived from an EMBL/GenBank/DDBJ whole genome shotgun (WGS) entry which is preliminary data.</text>
</comment>
<proteinExistence type="predicted"/>
<dbReference type="EMBL" id="VDCS01000039">
    <property type="protein sequence ID" value="TNJ40853.1"/>
    <property type="molecule type" value="Genomic_DNA"/>
</dbReference>
<evidence type="ECO:0000313" key="2">
    <source>
        <dbReference type="Proteomes" id="UP000308713"/>
    </source>
</evidence>
<reference evidence="1 2" key="1">
    <citation type="submission" date="2019-05" db="EMBL/GenBank/DDBJ databases">
        <title>Tamlana fucoidanivorans sp. nov., isolated from the surface of algae collected from Fujian province in China.</title>
        <authorList>
            <person name="Li J."/>
        </authorList>
    </citation>
    <scope>NUCLEOTIDE SEQUENCE [LARGE SCALE GENOMIC DNA]</scope>
    <source>
        <strain evidence="1 2">CW2-9</strain>
    </source>
</reference>
<sequence>MKNFTIYIILLIPFLTIGQTNPFEKLEYDKVIAYEYQGQGGLLIEMCLDKEKEKINKTLNLTDEQTRKLEKILTSEKAYGNTTMSCFDPHFAVIYYLNEKIVGTIDICLDCNYLISSEKIPATELKMIKISDDYSYPAKGFSKNARKEIYEYIKALGFTKYLRPLTSYLDE</sequence>
<dbReference type="AlphaFoldDB" id="A0A5C4SC11"/>